<reference evidence="2 3" key="1">
    <citation type="submission" date="2019-08" db="EMBL/GenBank/DDBJ databases">
        <title>Hyperibacter terrae gen. nov., sp. nov. and Hyperibacter viscosus sp. nov., two new members in the family Rhodospirillaceae isolated from the rhizosphere of Hypericum perforatum.</title>
        <authorList>
            <person name="Noviana Z."/>
        </authorList>
    </citation>
    <scope>NUCLEOTIDE SEQUENCE [LARGE SCALE GENOMIC DNA]</scope>
    <source>
        <strain evidence="2 3">R5913</strain>
    </source>
</reference>
<proteinExistence type="predicted"/>
<dbReference type="KEGG" id="htq:FRZ44_29930"/>
<name>A0A5J6MNR0_9PROT</name>
<gene>
    <name evidence="2" type="ORF">FRZ44_29930</name>
</gene>
<protein>
    <submittedName>
        <fullName evidence="2">Aminoglycoside phosphotransferase</fullName>
    </submittedName>
</protein>
<evidence type="ECO:0000313" key="2">
    <source>
        <dbReference type="EMBL" id="QEX17690.1"/>
    </source>
</evidence>
<dbReference type="Pfam" id="PF01636">
    <property type="entry name" value="APH"/>
    <property type="match status" value="1"/>
</dbReference>
<keyword evidence="3" id="KW-1185">Reference proteome</keyword>
<dbReference type="RefSeq" id="WP_151177925.1">
    <property type="nucleotide sequence ID" value="NZ_CP042906.1"/>
</dbReference>
<dbReference type="SUPFAM" id="SSF56112">
    <property type="entry name" value="Protein kinase-like (PK-like)"/>
    <property type="match status" value="1"/>
</dbReference>
<dbReference type="EMBL" id="CP042906">
    <property type="protein sequence ID" value="QEX17690.1"/>
    <property type="molecule type" value="Genomic_DNA"/>
</dbReference>
<dbReference type="InterPro" id="IPR052898">
    <property type="entry name" value="ACAD10-like"/>
</dbReference>
<sequence>MSGSDQNPAGSPAPAEWANLEPWLAAHVAGFRGPARLHRFEGGQSNPTYRLDSPSGAYVLRRKPPGTLLPSAHAVDREFRVMSALRGSGVPVPRTHAYCDDPAVIGAAFYVMDLVEGRIFWDQKLPGLTREERGAIYDSMNETIARLHQVDPAAVGLGDYGRPGNFLERQIARWSKQYQASQTDEIAAMDRLIEWLPRNVPAQSGTAIVHGDYRLDNLIFHPVEPRVVAVLDWELSTLGDPLGDFAYHAMAWRISPGVFRGLGGVDLAGLGIPDEAAYVARYCERTGRGEIPAWDFYMAYSMFRIAAIIQGIAKRAVEGNAASAQAAEVGRAARPIAEQAWELARQIGS</sequence>
<dbReference type="InterPro" id="IPR041726">
    <property type="entry name" value="ACAD10_11_N"/>
</dbReference>
<dbReference type="InterPro" id="IPR011009">
    <property type="entry name" value="Kinase-like_dom_sf"/>
</dbReference>
<evidence type="ECO:0000259" key="1">
    <source>
        <dbReference type="Pfam" id="PF01636"/>
    </source>
</evidence>
<dbReference type="PANTHER" id="PTHR47829">
    <property type="entry name" value="HYDROLASE, PUTATIVE (AFU_ORTHOLOGUE AFUA_1G12880)-RELATED"/>
    <property type="match status" value="1"/>
</dbReference>
<accession>A0A5J6MNR0</accession>
<dbReference type="Proteomes" id="UP000326202">
    <property type="component" value="Chromosome"/>
</dbReference>
<evidence type="ECO:0000313" key="3">
    <source>
        <dbReference type="Proteomes" id="UP000326202"/>
    </source>
</evidence>
<dbReference type="Gene3D" id="3.90.1200.10">
    <property type="match status" value="1"/>
</dbReference>
<dbReference type="OrthoDB" id="3806873at2"/>
<dbReference type="CDD" id="cd05154">
    <property type="entry name" value="ACAD10_11_N-like"/>
    <property type="match status" value="1"/>
</dbReference>
<dbReference type="InterPro" id="IPR002575">
    <property type="entry name" value="Aminoglycoside_PTrfase"/>
</dbReference>
<dbReference type="GO" id="GO:0016740">
    <property type="term" value="F:transferase activity"/>
    <property type="evidence" value="ECO:0007669"/>
    <property type="project" value="UniProtKB-KW"/>
</dbReference>
<dbReference type="PANTHER" id="PTHR47829:SF3">
    <property type="entry name" value="AMINOGLYCOSIDE PHOSPHOTRANSFERASE DOMAIN-CONTAINING PROTEIN"/>
    <property type="match status" value="1"/>
</dbReference>
<organism evidence="2 3">
    <name type="scientific">Hypericibacter terrae</name>
    <dbReference type="NCBI Taxonomy" id="2602015"/>
    <lineage>
        <taxon>Bacteria</taxon>
        <taxon>Pseudomonadati</taxon>
        <taxon>Pseudomonadota</taxon>
        <taxon>Alphaproteobacteria</taxon>
        <taxon>Rhodospirillales</taxon>
        <taxon>Dongiaceae</taxon>
        <taxon>Hypericibacter</taxon>
    </lineage>
</organism>
<feature type="domain" description="Aminoglycoside phosphotransferase" evidence="1">
    <location>
        <begin position="38"/>
        <end position="257"/>
    </location>
</feature>
<dbReference type="AlphaFoldDB" id="A0A5J6MNR0"/>
<keyword evidence="2" id="KW-0808">Transferase</keyword>
<dbReference type="Gene3D" id="3.30.200.20">
    <property type="entry name" value="Phosphorylase Kinase, domain 1"/>
    <property type="match status" value="1"/>
</dbReference>